<name>A0ACC2ZJP0_9PEZI</name>
<organism evidence="1 2">
    <name type="scientific">Coniosporium tulheliwenetii</name>
    <dbReference type="NCBI Taxonomy" id="3383036"/>
    <lineage>
        <taxon>Eukaryota</taxon>
        <taxon>Fungi</taxon>
        <taxon>Dikarya</taxon>
        <taxon>Ascomycota</taxon>
        <taxon>Pezizomycotina</taxon>
        <taxon>Dothideomycetes</taxon>
        <taxon>Dothideomycetes incertae sedis</taxon>
        <taxon>Coniosporium</taxon>
    </lineage>
</organism>
<evidence type="ECO:0000313" key="1">
    <source>
        <dbReference type="EMBL" id="KAJ9647740.1"/>
    </source>
</evidence>
<reference evidence="1" key="1">
    <citation type="submission" date="2022-10" db="EMBL/GenBank/DDBJ databases">
        <title>Culturing micro-colonial fungi from biological soil crusts in the Mojave desert and describing Neophaeococcomyces mojavensis, and introducing the new genera and species Taxawa tesnikishii.</title>
        <authorList>
            <person name="Kurbessoian T."/>
            <person name="Stajich J.E."/>
        </authorList>
    </citation>
    <scope>NUCLEOTIDE SEQUENCE</scope>
    <source>
        <strain evidence="1">JES_115</strain>
    </source>
</reference>
<comment type="caution">
    <text evidence="1">The sequence shown here is derived from an EMBL/GenBank/DDBJ whole genome shotgun (WGS) entry which is preliminary data.</text>
</comment>
<accession>A0ACC2ZJP0</accession>
<proteinExistence type="predicted"/>
<dbReference type="Proteomes" id="UP001172680">
    <property type="component" value="Unassembled WGS sequence"/>
</dbReference>
<evidence type="ECO:0000313" key="2">
    <source>
        <dbReference type="Proteomes" id="UP001172680"/>
    </source>
</evidence>
<dbReference type="EMBL" id="JAPDRP010000004">
    <property type="protein sequence ID" value="KAJ9647740.1"/>
    <property type="molecule type" value="Genomic_DNA"/>
</dbReference>
<sequence>MGREEQREEREVLDSIFPDEITDISDTEYRISIALDVTNEEDDDSEPPLTIPHSDPNPHSPIPRRLPRRTPRLDISAPPNAPKHRHLNVQDDKSRLLEALEPTIEENLGMAMVFTLVSTLKDSAELLIAERQKAAQALRDVEAAKAEEAENAKFHGTAVTRESFMEWRARFRKEMEEEERRRVEEREMDEKKKRGVKEERKLTGRELWERGWLGRWRRRMRGGWAGGDGEGED</sequence>
<protein>
    <submittedName>
        <fullName evidence="1">Protein gir2</fullName>
    </submittedName>
</protein>
<keyword evidence="2" id="KW-1185">Reference proteome</keyword>
<gene>
    <name evidence="1" type="primary">GIR2</name>
    <name evidence="1" type="ORF">H2199_001514</name>
</gene>